<name>A0A1S7SDJ3_AGRTU</name>
<evidence type="ECO:0000313" key="2">
    <source>
        <dbReference type="EMBL" id="CUX66821.1"/>
    </source>
</evidence>
<evidence type="ECO:0000256" key="1">
    <source>
        <dbReference type="SAM" id="Phobius"/>
    </source>
</evidence>
<protein>
    <submittedName>
        <fullName evidence="2">Uncharacterized protein</fullName>
    </submittedName>
</protein>
<dbReference type="Proteomes" id="UP000191897">
    <property type="component" value="Unassembled WGS sequence"/>
</dbReference>
<dbReference type="AlphaFoldDB" id="A0A1S7SDJ3"/>
<proteinExistence type="predicted"/>
<feature type="transmembrane region" description="Helical" evidence="1">
    <location>
        <begin position="24"/>
        <end position="45"/>
    </location>
</feature>
<reference evidence="2 3" key="1">
    <citation type="submission" date="2016-01" db="EMBL/GenBank/DDBJ databases">
        <authorList>
            <person name="Oliw E.H."/>
        </authorList>
    </citation>
    <scope>NUCLEOTIDE SEQUENCE [LARGE SCALE GENOMIC DNA]</scope>
    <source>
        <strain evidence="2 3">Kerr 14</strain>
    </source>
</reference>
<gene>
    <name evidence="2" type="ORF">AGR4C_pb20002</name>
</gene>
<keyword evidence="1" id="KW-1133">Transmembrane helix</keyword>
<sequence>MAHGNQGPKWWFAMFGSQSSNAGAARAVTMIVIFVVAASAILYLAKS</sequence>
<keyword evidence="1" id="KW-0472">Membrane</keyword>
<evidence type="ECO:0000313" key="3">
    <source>
        <dbReference type="Proteomes" id="UP000191897"/>
    </source>
</evidence>
<organism evidence="2 3">
    <name type="scientific">Agrobacterium tumefaciens str. Kerr 14</name>
    <dbReference type="NCBI Taxonomy" id="1183424"/>
    <lineage>
        <taxon>Bacteria</taxon>
        <taxon>Pseudomonadati</taxon>
        <taxon>Pseudomonadota</taxon>
        <taxon>Alphaproteobacteria</taxon>
        <taxon>Hyphomicrobiales</taxon>
        <taxon>Rhizobiaceae</taxon>
        <taxon>Rhizobium/Agrobacterium group</taxon>
        <taxon>Agrobacterium</taxon>
        <taxon>Agrobacterium tumefaciens complex</taxon>
    </lineage>
</organism>
<keyword evidence="1" id="KW-0812">Transmembrane</keyword>
<dbReference type="EMBL" id="FBWC01000041">
    <property type="protein sequence ID" value="CUX66821.1"/>
    <property type="molecule type" value="Genomic_DNA"/>
</dbReference>
<accession>A0A1S7SDJ3</accession>